<dbReference type="InterPro" id="IPR017850">
    <property type="entry name" value="Alkaline_phosphatase_core_sf"/>
</dbReference>
<comment type="similarity">
    <text evidence="1">Belongs to the sulfatase family.</text>
</comment>
<evidence type="ECO:0000256" key="5">
    <source>
        <dbReference type="SAM" id="SignalP"/>
    </source>
</evidence>
<dbReference type="PROSITE" id="PS00149">
    <property type="entry name" value="SULFATASE_2"/>
    <property type="match status" value="1"/>
</dbReference>
<name>A0A315Z4D7_SEDFL</name>
<evidence type="ECO:0000259" key="6">
    <source>
        <dbReference type="Pfam" id="PF00884"/>
    </source>
</evidence>
<keyword evidence="5" id="KW-0732">Signal</keyword>
<dbReference type="OrthoDB" id="9764377at2"/>
<dbReference type="EMBL" id="QGDO01000008">
    <property type="protein sequence ID" value="PWJ37949.1"/>
    <property type="molecule type" value="Genomic_DNA"/>
</dbReference>
<dbReference type="GO" id="GO:0004065">
    <property type="term" value="F:arylsulfatase activity"/>
    <property type="evidence" value="ECO:0007669"/>
    <property type="project" value="TreeGrafter"/>
</dbReference>
<dbReference type="PANTHER" id="PTHR42693:SF53">
    <property type="entry name" value="ENDO-4-O-SULFATASE"/>
    <property type="match status" value="1"/>
</dbReference>
<evidence type="ECO:0000256" key="3">
    <source>
        <dbReference type="ARBA" id="ARBA00022801"/>
    </source>
</evidence>
<dbReference type="Proteomes" id="UP000245535">
    <property type="component" value="Unassembled WGS sequence"/>
</dbReference>
<dbReference type="PANTHER" id="PTHR42693">
    <property type="entry name" value="ARYLSULFATASE FAMILY MEMBER"/>
    <property type="match status" value="1"/>
</dbReference>
<accession>A0A315Z4D7</accession>
<feature type="chain" id="PRO_5016284623" evidence="5">
    <location>
        <begin position="20"/>
        <end position="473"/>
    </location>
</feature>
<keyword evidence="4" id="KW-0106">Calcium</keyword>
<comment type="caution">
    <text evidence="7">The sequence shown here is derived from an EMBL/GenBank/DDBJ whole genome shotgun (WGS) entry which is preliminary data.</text>
</comment>
<dbReference type="InterPro" id="IPR024607">
    <property type="entry name" value="Sulfatase_CS"/>
</dbReference>
<dbReference type="InterPro" id="IPR050738">
    <property type="entry name" value="Sulfatase"/>
</dbReference>
<feature type="signal peptide" evidence="5">
    <location>
        <begin position="1"/>
        <end position="19"/>
    </location>
</feature>
<evidence type="ECO:0000313" key="7">
    <source>
        <dbReference type="EMBL" id="PWJ37949.1"/>
    </source>
</evidence>
<feature type="domain" description="Sulfatase N-terminal" evidence="6">
    <location>
        <begin position="31"/>
        <end position="344"/>
    </location>
</feature>
<keyword evidence="3" id="KW-0378">Hydrolase</keyword>
<evidence type="ECO:0000256" key="4">
    <source>
        <dbReference type="ARBA" id="ARBA00022837"/>
    </source>
</evidence>
<evidence type="ECO:0000256" key="2">
    <source>
        <dbReference type="ARBA" id="ARBA00022723"/>
    </source>
</evidence>
<dbReference type="SUPFAM" id="SSF53649">
    <property type="entry name" value="Alkaline phosphatase-like"/>
    <property type="match status" value="1"/>
</dbReference>
<reference evidence="7 8" key="1">
    <citation type="submission" date="2018-03" db="EMBL/GenBank/DDBJ databases">
        <title>Genomic Encyclopedia of Archaeal and Bacterial Type Strains, Phase II (KMG-II): from individual species to whole genera.</title>
        <authorList>
            <person name="Goeker M."/>
        </authorList>
    </citation>
    <scope>NUCLEOTIDE SEQUENCE [LARGE SCALE GENOMIC DNA]</scope>
    <source>
        <strain evidence="7 8">DSM 28229</strain>
    </source>
</reference>
<gene>
    <name evidence="7" type="ORF">BC781_10884</name>
</gene>
<dbReference type="InterPro" id="IPR000917">
    <property type="entry name" value="Sulfatase_N"/>
</dbReference>
<dbReference type="RefSeq" id="WP_109622125.1">
    <property type="nucleotide sequence ID" value="NZ_QGDO01000008.1"/>
</dbReference>
<keyword evidence="8" id="KW-1185">Reference proteome</keyword>
<dbReference type="AlphaFoldDB" id="A0A315Z4D7"/>
<protein>
    <submittedName>
        <fullName evidence="7">Arylsulfatase A-like enzyme</fullName>
    </submittedName>
</protein>
<evidence type="ECO:0000256" key="1">
    <source>
        <dbReference type="ARBA" id="ARBA00008779"/>
    </source>
</evidence>
<sequence length="473" mass="53776">MKKRYLLWICLLYPFFIHAQTSSKKTKNTSPNILIIVSDDQGWGDVGFNGSDIPTPQLDALAEEGIVFTQGYASHPYCSPSRAGLLSGRYQQRFGHENNIPYQKVKETDGLPLEELLMSEHFETQGYQTCAIGKWHLGDHEKFWPNNRGFDDWFGFYGGGNDYWGRLNKNKAKNSGVLQNGEIVAQEKLSYLTDDFSNAASKYIEKYSQSEKPFFMYLAYNAPHSPIQAPKKYFDEVAHIEDGHRAAYAAMVVGMDQGIQKVVEKLKETGEYENTIIIFYSDNGAHTNGASSFPFRGHKGMLFEGGIRVPFLISWPKGIEGGKKFEHFITALDVFPTLVDASGVEPPNKELDGVSLIPYLNNKKRKAPHKTHFWRYSDGAGYAVRHGDYKLVYSGYKLKHLLFDLENDPYEQSNLADKFPNKVNELVRLYEEWSIGTVKAKWYDPHAANVLKEEKKRQSFLDKASAGEKPKKI</sequence>
<evidence type="ECO:0000313" key="8">
    <source>
        <dbReference type="Proteomes" id="UP000245535"/>
    </source>
</evidence>
<dbReference type="Pfam" id="PF00884">
    <property type="entry name" value="Sulfatase"/>
    <property type="match status" value="1"/>
</dbReference>
<proteinExistence type="inferred from homology"/>
<dbReference type="Gene3D" id="3.30.1120.10">
    <property type="match status" value="1"/>
</dbReference>
<keyword evidence="2" id="KW-0479">Metal-binding</keyword>
<dbReference type="GO" id="GO:0046872">
    <property type="term" value="F:metal ion binding"/>
    <property type="evidence" value="ECO:0007669"/>
    <property type="project" value="UniProtKB-KW"/>
</dbReference>
<organism evidence="7 8">
    <name type="scientific">Sediminitomix flava</name>
    <dbReference type="NCBI Taxonomy" id="379075"/>
    <lineage>
        <taxon>Bacteria</taxon>
        <taxon>Pseudomonadati</taxon>
        <taxon>Bacteroidota</taxon>
        <taxon>Cytophagia</taxon>
        <taxon>Cytophagales</taxon>
        <taxon>Flammeovirgaceae</taxon>
        <taxon>Sediminitomix</taxon>
    </lineage>
</organism>
<dbReference type="Gene3D" id="3.40.720.10">
    <property type="entry name" value="Alkaline Phosphatase, subunit A"/>
    <property type="match status" value="1"/>
</dbReference>